<accession>F6XIV1</accession>
<keyword evidence="2" id="KW-1185">Reference proteome</keyword>
<dbReference type="Ensembl" id="ENSCINT00000021940.2">
    <property type="protein sequence ID" value="ENSCINP00000021694.2"/>
    <property type="gene ID" value="ENSCING00000011323.2"/>
</dbReference>
<proteinExistence type="predicted"/>
<organism evidence="1 2">
    <name type="scientific">Ciona intestinalis</name>
    <name type="common">Transparent sea squirt</name>
    <name type="synonym">Ascidia intestinalis</name>
    <dbReference type="NCBI Taxonomy" id="7719"/>
    <lineage>
        <taxon>Eukaryota</taxon>
        <taxon>Metazoa</taxon>
        <taxon>Chordata</taxon>
        <taxon>Tunicata</taxon>
        <taxon>Ascidiacea</taxon>
        <taxon>Phlebobranchia</taxon>
        <taxon>Cionidae</taxon>
        <taxon>Ciona</taxon>
    </lineage>
</organism>
<dbReference type="PRINTS" id="PR02072">
    <property type="entry name" value="4JOINTEDBOX1"/>
</dbReference>
<protein>
    <submittedName>
        <fullName evidence="1">Uncharacterized protein</fullName>
    </submittedName>
</protein>
<sequence>KNLEAAGWRPLAVVSITLFIPDLQTVEFPPYLKDCINCKLDKEYNEELTPEESNFLTQWSDMILLDYVTGDVDRVIGHVHNLKWDDRSFNRPVHNLMKDQEGSLYFFDNESAFGHSYRLLARYQTLHDVTLKRVCVFSRRTK</sequence>
<reference evidence="1" key="3">
    <citation type="submission" date="2025-08" db="UniProtKB">
        <authorList>
            <consortium name="Ensembl"/>
        </authorList>
    </citation>
    <scope>IDENTIFICATION</scope>
</reference>
<evidence type="ECO:0000313" key="1">
    <source>
        <dbReference type="Ensembl" id="ENSCINP00000021694.2"/>
    </source>
</evidence>
<dbReference type="InParanoid" id="F6XIV1"/>
<reference evidence="1" key="2">
    <citation type="journal article" date="2008" name="Genome Biol.">
        <title>Improved genome assembly and evidence-based global gene model set for the chordate Ciona intestinalis: new insight into intron and operon populations.</title>
        <authorList>
            <person name="Satou Y."/>
            <person name="Mineta K."/>
            <person name="Ogasawara M."/>
            <person name="Sasakura Y."/>
            <person name="Shoguchi E."/>
            <person name="Ueno K."/>
            <person name="Yamada L."/>
            <person name="Matsumoto J."/>
            <person name="Wasserscheid J."/>
            <person name="Dewar K."/>
            <person name="Wiley G.B."/>
            <person name="Macmil S.L."/>
            <person name="Roe B.A."/>
            <person name="Zeller R.W."/>
            <person name="Hastings K.E."/>
            <person name="Lemaire P."/>
            <person name="Lindquist E."/>
            <person name="Endo T."/>
            <person name="Hotta K."/>
            <person name="Inaba K."/>
        </authorList>
    </citation>
    <scope>NUCLEOTIDE SEQUENCE [LARGE SCALE GENOMIC DNA]</scope>
    <source>
        <strain evidence="1">wild type</strain>
    </source>
</reference>
<reference evidence="2" key="1">
    <citation type="journal article" date="2002" name="Science">
        <title>The draft genome of Ciona intestinalis: insights into chordate and vertebrate origins.</title>
        <authorList>
            <person name="Dehal P."/>
            <person name="Satou Y."/>
            <person name="Campbell R.K."/>
            <person name="Chapman J."/>
            <person name="Degnan B."/>
            <person name="De Tomaso A."/>
            <person name="Davidson B."/>
            <person name="Di Gregorio A."/>
            <person name="Gelpke M."/>
            <person name="Goodstein D.M."/>
            <person name="Harafuji N."/>
            <person name="Hastings K.E."/>
            <person name="Ho I."/>
            <person name="Hotta K."/>
            <person name="Huang W."/>
            <person name="Kawashima T."/>
            <person name="Lemaire P."/>
            <person name="Martinez D."/>
            <person name="Meinertzhagen I.A."/>
            <person name="Necula S."/>
            <person name="Nonaka M."/>
            <person name="Putnam N."/>
            <person name="Rash S."/>
            <person name="Saiga H."/>
            <person name="Satake M."/>
            <person name="Terry A."/>
            <person name="Yamada L."/>
            <person name="Wang H.G."/>
            <person name="Awazu S."/>
            <person name="Azumi K."/>
            <person name="Boore J."/>
            <person name="Branno M."/>
            <person name="Chin-Bow S."/>
            <person name="DeSantis R."/>
            <person name="Doyle S."/>
            <person name="Francino P."/>
            <person name="Keys D.N."/>
            <person name="Haga S."/>
            <person name="Hayashi H."/>
            <person name="Hino K."/>
            <person name="Imai K.S."/>
            <person name="Inaba K."/>
            <person name="Kano S."/>
            <person name="Kobayashi K."/>
            <person name="Kobayashi M."/>
            <person name="Lee B.I."/>
            <person name="Makabe K.W."/>
            <person name="Manohar C."/>
            <person name="Matassi G."/>
            <person name="Medina M."/>
            <person name="Mochizuki Y."/>
            <person name="Mount S."/>
            <person name="Morishita T."/>
            <person name="Miura S."/>
            <person name="Nakayama A."/>
            <person name="Nishizaka S."/>
            <person name="Nomoto H."/>
            <person name="Ohta F."/>
            <person name="Oishi K."/>
            <person name="Rigoutsos I."/>
            <person name="Sano M."/>
            <person name="Sasaki A."/>
            <person name="Sasakura Y."/>
            <person name="Shoguchi E."/>
            <person name="Shin-i T."/>
            <person name="Spagnuolo A."/>
            <person name="Stainier D."/>
            <person name="Suzuki M.M."/>
            <person name="Tassy O."/>
            <person name="Takatori N."/>
            <person name="Tokuoka M."/>
            <person name="Yagi K."/>
            <person name="Yoshizaki F."/>
            <person name="Wada S."/>
            <person name="Zhang C."/>
            <person name="Hyatt P.D."/>
            <person name="Larimer F."/>
            <person name="Detter C."/>
            <person name="Doggett N."/>
            <person name="Glavina T."/>
            <person name="Hawkins T."/>
            <person name="Richardson P."/>
            <person name="Lucas S."/>
            <person name="Kohara Y."/>
            <person name="Levine M."/>
            <person name="Satoh N."/>
            <person name="Rokhsar D.S."/>
        </authorList>
    </citation>
    <scope>NUCLEOTIDE SEQUENCE [LARGE SCALE GENOMIC DNA]</scope>
</reference>
<dbReference type="InterPro" id="IPR024868">
    <property type="entry name" value="FJX1/FJ"/>
</dbReference>
<evidence type="ECO:0000313" key="2">
    <source>
        <dbReference type="Proteomes" id="UP000008144"/>
    </source>
</evidence>
<dbReference type="STRING" id="7719.ENSCINP00000021694"/>
<dbReference type="Proteomes" id="UP000008144">
    <property type="component" value="Chromosome 2"/>
</dbReference>
<dbReference type="GeneTree" id="ENSGT00390000016768"/>
<dbReference type="EMBL" id="EAAA01001603">
    <property type="status" value="NOT_ANNOTATED_CDS"/>
    <property type="molecule type" value="Genomic_DNA"/>
</dbReference>
<reference evidence="1" key="4">
    <citation type="submission" date="2025-09" db="UniProtKB">
        <authorList>
            <consortium name="Ensembl"/>
        </authorList>
    </citation>
    <scope>IDENTIFICATION</scope>
</reference>
<dbReference type="HOGENOM" id="CLU_1820128_0_0_1"/>
<dbReference type="PANTHER" id="PTHR13147:SF5">
    <property type="entry name" value="FOUR-JOINTED BOX PROTEIN 1"/>
    <property type="match status" value="1"/>
</dbReference>
<name>F6XIV1_CIOIN</name>
<dbReference type="PANTHER" id="PTHR13147">
    <property type="entry name" value="FOUR-JOINTED BOX PROTEIN 1"/>
    <property type="match status" value="1"/>
</dbReference>
<dbReference type="AlphaFoldDB" id="F6XIV1"/>